<organism evidence="2">
    <name type="scientific">Lichtheimia ramosa</name>
    <dbReference type="NCBI Taxonomy" id="688394"/>
    <lineage>
        <taxon>Eukaryota</taxon>
        <taxon>Fungi</taxon>
        <taxon>Fungi incertae sedis</taxon>
        <taxon>Mucoromycota</taxon>
        <taxon>Mucoromycotina</taxon>
        <taxon>Mucoromycetes</taxon>
        <taxon>Mucorales</taxon>
        <taxon>Lichtheimiaceae</taxon>
        <taxon>Lichtheimia</taxon>
    </lineage>
</organism>
<protein>
    <submittedName>
        <fullName evidence="2">Uncharacterized protein</fullName>
    </submittedName>
</protein>
<sequence length="355" mass="40340">MTSSQEIVQEEDNMLNDLTTFKLPPDLLPGTDRLSKTILKSTTALDIITTNLVNTPKGTYTTASSEWDDGTRGDILYVPRLGIHNGLPPILVEIQAVVSEAFMERVVNYSQRAKQVYRVYPLVLVFCINKVSPALITKFTIIPDKPYMLKLNCSDFWAKECLIITKESASHEYPTMTSQLPPLQALAAFFTNQSATIYGSSYPDDMTMQALYTVAKECADKIEQTREDVHRVVDVISYNNEKLLDRLDESLVSVIGTQRARNIVKQAKEFTRSIKRKYLEDASSDSSLEPLPDIKNKSTSRSDSQHDDLQHIRDYRSNKIGRMNWAECLKQAHEKKLCLRYSTGESLRSFYKNSN</sequence>
<evidence type="ECO:0000256" key="1">
    <source>
        <dbReference type="SAM" id="MobiDB-lite"/>
    </source>
</evidence>
<dbReference type="OrthoDB" id="2233065at2759"/>
<dbReference type="EMBL" id="LK023325">
    <property type="protein sequence ID" value="CDS08393.1"/>
    <property type="molecule type" value="Genomic_DNA"/>
</dbReference>
<accession>A0A077WMK2</accession>
<name>A0A077WMK2_9FUNG</name>
<dbReference type="AlphaFoldDB" id="A0A077WMK2"/>
<evidence type="ECO:0000313" key="2">
    <source>
        <dbReference type="EMBL" id="CDS08393.1"/>
    </source>
</evidence>
<feature type="region of interest" description="Disordered" evidence="1">
    <location>
        <begin position="284"/>
        <end position="308"/>
    </location>
</feature>
<reference evidence="2" key="1">
    <citation type="journal article" date="2014" name="Genome Announc.">
        <title>De novo whole-genome sequence and genome annotation of Lichtheimia ramosa.</title>
        <authorList>
            <person name="Linde J."/>
            <person name="Schwartze V."/>
            <person name="Binder U."/>
            <person name="Lass-Florl C."/>
            <person name="Voigt K."/>
            <person name="Horn F."/>
        </authorList>
    </citation>
    <scope>NUCLEOTIDE SEQUENCE</scope>
    <source>
        <strain evidence="2">JMRC FSU:6197</strain>
    </source>
</reference>
<proteinExistence type="predicted"/>
<gene>
    <name evidence="2" type="ORF">LRAMOSA09756</name>
</gene>